<dbReference type="STRING" id="391587.KAOT1_03832"/>
<evidence type="ECO:0000313" key="1">
    <source>
        <dbReference type="EMBL" id="EDP96509.1"/>
    </source>
</evidence>
<dbReference type="EMBL" id="ABIB01000004">
    <property type="protein sequence ID" value="EDP96509.1"/>
    <property type="molecule type" value="Genomic_DNA"/>
</dbReference>
<dbReference type="Proteomes" id="UP000002945">
    <property type="component" value="Unassembled WGS sequence"/>
</dbReference>
<name>A9DW47_9FLAO</name>
<organism evidence="1 2">
    <name type="scientific">Kordia algicida OT-1</name>
    <dbReference type="NCBI Taxonomy" id="391587"/>
    <lineage>
        <taxon>Bacteria</taxon>
        <taxon>Pseudomonadati</taxon>
        <taxon>Bacteroidota</taxon>
        <taxon>Flavobacteriia</taxon>
        <taxon>Flavobacteriales</taxon>
        <taxon>Flavobacteriaceae</taxon>
        <taxon>Kordia</taxon>
    </lineage>
</organism>
<dbReference type="RefSeq" id="WP_007093339.1">
    <property type="nucleotide sequence ID" value="NZ_CP142125.1"/>
</dbReference>
<proteinExistence type="predicted"/>
<accession>A9DW47</accession>
<reference evidence="1 2" key="1">
    <citation type="journal article" date="2011" name="J. Bacteriol.">
        <title>Genome sequence of the algicidal bacterium Kordia algicida OT-1.</title>
        <authorList>
            <person name="Lee H.S."/>
            <person name="Kang S.G."/>
            <person name="Kwon K.K."/>
            <person name="Lee J.H."/>
            <person name="Kim S.J."/>
        </authorList>
    </citation>
    <scope>NUCLEOTIDE SEQUENCE [LARGE SCALE GENOMIC DNA]</scope>
    <source>
        <strain evidence="1 2">OT-1</strain>
    </source>
</reference>
<sequence length="172" mass="20064">MKKYFLIILLVGCSASKNNSDLSKSELFTKLSKGFIIQKLPNWEFHGFHGVLNYTPKELMNVGYEYIYNGIIATTKEVGEETLSSFVAKEIDRQNSLYKVTNFKKIIEQTRYGKSIVLVYDAEINRIDYKVIRQFYLHQGIIYEVAYSAKSKFFDFFVNDAIHMMKTFTITQ</sequence>
<gene>
    <name evidence="1" type="ORF">KAOT1_03832</name>
</gene>
<keyword evidence="2" id="KW-1185">Reference proteome</keyword>
<dbReference type="AlphaFoldDB" id="A9DW47"/>
<protein>
    <submittedName>
        <fullName evidence="1">Uncharacterized protein</fullName>
    </submittedName>
</protein>
<evidence type="ECO:0000313" key="2">
    <source>
        <dbReference type="Proteomes" id="UP000002945"/>
    </source>
</evidence>
<comment type="caution">
    <text evidence="1">The sequence shown here is derived from an EMBL/GenBank/DDBJ whole genome shotgun (WGS) entry which is preliminary data.</text>
</comment>
<dbReference type="HOGENOM" id="CLU_1553244_0_0_10"/>